<dbReference type="InterPro" id="IPR050884">
    <property type="entry name" value="CNP_phosphodiesterase-III"/>
</dbReference>
<organism evidence="8 9">
    <name type="scientific">Nostoc punctiforme (strain ATCC 29133 / PCC 73102)</name>
    <dbReference type="NCBI Taxonomy" id="63737"/>
    <lineage>
        <taxon>Bacteria</taxon>
        <taxon>Bacillati</taxon>
        <taxon>Cyanobacteriota</taxon>
        <taxon>Cyanophyceae</taxon>
        <taxon>Nostocales</taxon>
        <taxon>Nostocaceae</taxon>
        <taxon>Nostoc</taxon>
    </lineage>
</organism>
<dbReference type="GO" id="GO:0046872">
    <property type="term" value="F:metal ion binding"/>
    <property type="evidence" value="ECO:0007669"/>
    <property type="project" value="UniProtKB-KW"/>
</dbReference>
<keyword evidence="3" id="KW-0408">Iron</keyword>
<dbReference type="EnsemblBacteria" id="ACC85234">
    <property type="protein sequence ID" value="ACC85234"/>
    <property type="gene ID" value="Npun_BR095"/>
</dbReference>
<dbReference type="InterPro" id="IPR047738">
    <property type="entry name" value="SAV_2336-like_N"/>
</dbReference>
<dbReference type="InterPro" id="IPR029052">
    <property type="entry name" value="Metallo-depent_PP-like"/>
</dbReference>
<accession>B2JBD0</accession>
<dbReference type="NCBIfam" id="NF033611">
    <property type="entry name" value="SAVED"/>
    <property type="match status" value="1"/>
</dbReference>
<reference evidence="9" key="1">
    <citation type="submission" date="2008-04" db="EMBL/GenBank/DDBJ databases">
        <title>Complete sequence of plasmid 2 of Nostoc punctiforme ATCC 29133.</title>
        <authorList>
            <consortium name="US DOE Joint Genome Institute"/>
            <person name="Copeland A."/>
            <person name="Lucas S."/>
            <person name="Lapidus A."/>
            <person name="Glavina del Rio T."/>
            <person name="Dalin E."/>
            <person name="Tice H."/>
            <person name="Pitluck S."/>
            <person name="Chain P."/>
            <person name="Malfatti S."/>
            <person name="Shin M."/>
            <person name="Vergez L."/>
            <person name="Schmutz J."/>
            <person name="Larimer F."/>
            <person name="Land M."/>
            <person name="Hauser L."/>
            <person name="Kyrpides N."/>
            <person name="Kim E."/>
            <person name="Meeks J.C."/>
            <person name="Elhai J."/>
            <person name="Campbell E.L."/>
            <person name="Thiel T."/>
            <person name="Longmire J."/>
            <person name="Potts M."/>
            <person name="Atlas R."/>
        </authorList>
    </citation>
    <scope>NUCLEOTIDE SEQUENCE [LARGE SCALE GENOMIC DNA]</scope>
    <source>
        <strain evidence="9">ATCC 29133 / PCC 73102</strain>
        <plasmid evidence="9">Plasmid pNPUN02</plasmid>
    </source>
</reference>
<comment type="similarity">
    <text evidence="4">Belongs to the cyclic nucleotide phosphodiesterase class-III family.</text>
</comment>
<dbReference type="PANTHER" id="PTHR42988">
    <property type="entry name" value="PHOSPHOHYDROLASE"/>
    <property type="match status" value="1"/>
</dbReference>
<feature type="domain" description="Calcineurin-like phosphoesterase" evidence="6">
    <location>
        <begin position="614"/>
        <end position="859"/>
    </location>
</feature>
<evidence type="ECO:0000313" key="8">
    <source>
        <dbReference type="EMBL" id="ACC85234.1"/>
    </source>
</evidence>
<evidence type="ECO:0000259" key="6">
    <source>
        <dbReference type="Pfam" id="PF00149"/>
    </source>
</evidence>
<dbReference type="GO" id="GO:0016787">
    <property type="term" value="F:hydrolase activity"/>
    <property type="evidence" value="ECO:0007669"/>
    <property type="project" value="UniProtKB-KW"/>
</dbReference>
<evidence type="ECO:0000256" key="4">
    <source>
        <dbReference type="ARBA" id="ARBA00025742"/>
    </source>
</evidence>
<dbReference type="PANTHER" id="PTHR42988:SF2">
    <property type="entry name" value="CYCLIC NUCLEOTIDE PHOSPHODIESTERASE CBUA0032-RELATED"/>
    <property type="match status" value="1"/>
</dbReference>
<dbReference type="HOGENOM" id="CLU_267044_0_0_3"/>
<evidence type="ECO:0000256" key="5">
    <source>
        <dbReference type="SAM" id="MobiDB-lite"/>
    </source>
</evidence>
<geneLocation type="plasmid" evidence="8 9">
    <name>pNPUN02</name>
</geneLocation>
<feature type="domain" description="SMODS-associated and fused to various effectors" evidence="7">
    <location>
        <begin position="1033"/>
        <end position="1215"/>
    </location>
</feature>
<sequence length="1237" mass="140150">MIERVIGAFQNLGFDLTDTEIADILWLAVQMRSSQSSSVSETQQQNSASTQKTVSASPQLPLEQNINFSKSINKTEANANVYPQSSQDNNETSSGLPIKVPTAQALRNKLEISRSLKPLKRRVPSRNEFILDEIATAERIAEEKLLLPVMCPARDRWLEVALVIDEGTSMFLWQQTIKEFKQLLERHGAFRDVRTWGLFTDKDSKVWLRPRTGNLSRQKRLHNPRELIDPNGRRLFIIISDCVSPAWYNGAVTKTLAAWANTSPTTIIQVLPEWLWERSTLGLAESILLRSLAPGVPNQQLIMTALDLLNESDVVNKLKIPVVTLEPESLKNWTRMVAGAGEVQTKGFLLALDGEILDVSSESTENSNIELTAKQRLQRFRLTASPMARKLAGLLAAVPISLPIVRLIQQTMLQKSSQVHVAEVLLAGILKPLSLVNDNVDTDKIQFDFIEGIRDLLLDAVPLTESTEVLRRLSEYLAQRAGLSVDEFTAMLVNPALAVDSSSSSIFIRPFAQITAKVLRRLGGKYTELAKELEPSYQELSQDNISIQEIIKTLNDKDTDVRKIAASAIDKLPPELLPEKQQELRTTVEKRTEEEVNAFYHDKEIYMNNADKQIRILHLSDIHLVTTAQAQRYFTQLATDLTQNLNVKQLNYLVISGDIANRSTQEEYDAAFELVDKLVKRYGLDPSRIVIVPGNHDLNWELSETAYTFVPKRKLPNPLPQGKYIDAGSAGALICDESEYKKRFEYFSDRFYKKIYNKPYPQEYDQQAIIHFCPEDKILFLGLNSCWEIDHEYRNRAGIHPNAISSALDQILTGNYDGWLKIAVWHHPVNGAESMKNTAFLEQLAVNDFQVGIHGHIHEAKDENFQYDTRRGIKIIAAGTFGAPAKEQVTGIPLQYNLLTLDPESGVMTVETRKKEKADGAWSADARWSDKNNPVPRYDIKLRYGTFKKEDQLIISNSNVQFSQRTFFAIRHHSFELLTGLISKEDLPHNIRDYKIQHIEFDQSSFYIGGICDPSSAVKQNDKFINGFLKLFKANSEGKIGYYGIVHIPLQFCVGYAFSTWPKVFLFELDRNTNCWYQLASSDSPEIELNVIISRVKNPVAVAIRIAISFDILKSDVDDVLSQPYEDILIQIGKRRIDAISHYSQVNKICQAFRQVLDDLHNRLDKSLVVHIFYTGPVSLGFSLGRRISRTIHHQVIVYNYTAHTQPRYAWGIKINGSNSPESRVVWTTPIISNAQE</sequence>
<gene>
    <name evidence="8" type="ordered locus">Npun_BR095</name>
</gene>
<dbReference type="Pfam" id="PF18145">
    <property type="entry name" value="SAVED"/>
    <property type="match status" value="1"/>
</dbReference>
<dbReference type="InterPro" id="IPR004843">
    <property type="entry name" value="Calcineurin-like_PHP"/>
</dbReference>
<feature type="region of interest" description="Disordered" evidence="5">
    <location>
        <begin position="38"/>
        <end position="60"/>
    </location>
</feature>
<dbReference type="Proteomes" id="UP000001191">
    <property type="component" value="Plasmid pNPUN02"/>
</dbReference>
<dbReference type="RefSeq" id="WP_012413243.1">
    <property type="nucleotide sequence ID" value="NC_010632.1"/>
</dbReference>
<evidence type="ECO:0000256" key="3">
    <source>
        <dbReference type="ARBA" id="ARBA00023004"/>
    </source>
</evidence>
<keyword evidence="1" id="KW-0479">Metal-binding</keyword>
<feature type="compositionally biased region" description="Low complexity" evidence="5">
    <location>
        <begin position="38"/>
        <end position="47"/>
    </location>
</feature>
<dbReference type="Gene3D" id="3.60.21.10">
    <property type="match status" value="1"/>
</dbReference>
<name>B2JBD0_NOSP7</name>
<protein>
    <submittedName>
        <fullName evidence="8">Metallophosphoesterase</fullName>
    </submittedName>
</protein>
<evidence type="ECO:0000256" key="1">
    <source>
        <dbReference type="ARBA" id="ARBA00022723"/>
    </source>
</evidence>
<dbReference type="KEGG" id="npu:Npun_BR095"/>
<keyword evidence="8" id="KW-0614">Plasmid</keyword>
<feature type="compositionally biased region" description="Polar residues" evidence="5">
    <location>
        <begin position="48"/>
        <end position="60"/>
    </location>
</feature>
<dbReference type="SUPFAM" id="SSF56300">
    <property type="entry name" value="Metallo-dependent phosphatases"/>
    <property type="match status" value="1"/>
</dbReference>
<dbReference type="Pfam" id="PF00149">
    <property type="entry name" value="Metallophos"/>
    <property type="match status" value="1"/>
</dbReference>
<dbReference type="NCBIfam" id="NF041121">
    <property type="entry name" value="SAV_2336_NTERM"/>
    <property type="match status" value="1"/>
</dbReference>
<proteinExistence type="inferred from homology"/>
<evidence type="ECO:0000256" key="2">
    <source>
        <dbReference type="ARBA" id="ARBA00022801"/>
    </source>
</evidence>
<evidence type="ECO:0000259" key="7">
    <source>
        <dbReference type="Pfam" id="PF18145"/>
    </source>
</evidence>
<evidence type="ECO:0000313" key="9">
    <source>
        <dbReference type="Proteomes" id="UP000001191"/>
    </source>
</evidence>
<dbReference type="InterPro" id="IPR040836">
    <property type="entry name" value="SAVED"/>
</dbReference>
<keyword evidence="9" id="KW-1185">Reference proteome</keyword>
<dbReference type="AlphaFoldDB" id="B2JBD0"/>
<dbReference type="EMBL" id="CP001039">
    <property type="protein sequence ID" value="ACC85234.1"/>
    <property type="molecule type" value="Genomic_DNA"/>
</dbReference>
<keyword evidence="2" id="KW-0378">Hydrolase</keyword>